<name>A0A127R297_9BURK</name>
<evidence type="ECO:0000313" key="5">
    <source>
        <dbReference type="Proteomes" id="UP000074561"/>
    </source>
</evidence>
<dbReference type="RefSeq" id="WP_061942391.1">
    <property type="nucleotide sequence ID" value="NZ_CP013234.1"/>
</dbReference>
<dbReference type="InterPro" id="IPR007055">
    <property type="entry name" value="BON_dom"/>
</dbReference>
<dbReference type="Pfam" id="PF04972">
    <property type="entry name" value="BON"/>
    <property type="match status" value="1"/>
</dbReference>
<dbReference type="InterPro" id="IPR018392">
    <property type="entry name" value="LysM"/>
</dbReference>
<dbReference type="NCBIfam" id="NF008399">
    <property type="entry name" value="PRK11198.1"/>
    <property type="match status" value="1"/>
</dbReference>
<sequence>MGLLSFIKEAGEKLLGTKTPDEIVAAPDAAELQTAAADAVKTYVGTQGIDTSGLTIAFDAASRSVTASGEAPDQATREKIILCCGNVKGVENVNDSLTVAEAADESQWYDVVSGDNLSKISKQFYGDPNKYQQIFEANKPMLKSVDLIYPGQKLRIPPLA</sequence>
<reference evidence="5 6" key="1">
    <citation type="submission" date="2015-11" db="EMBL/GenBank/DDBJ databases">
        <title>Exploring the genomic traits of fungus-feeding bacterial genus Collimonas.</title>
        <authorList>
            <person name="Song C."/>
            <person name="Schmidt R."/>
            <person name="de Jager V."/>
            <person name="Krzyzanowska D."/>
            <person name="Jongedijk E."/>
            <person name="Cankar K."/>
            <person name="Beekwilder J."/>
            <person name="van Veen A."/>
            <person name="de Boer W."/>
            <person name="van Veen J.A."/>
            <person name="Garbeva P."/>
        </authorList>
    </citation>
    <scope>NUCLEOTIDE SEQUENCE [LARGE SCALE GENOMIC DNA]</scope>
    <source>
        <strain evidence="4 6">Ter291</strain>
        <strain evidence="3 5">Ter91</strain>
    </source>
</reference>
<proteinExistence type="predicted"/>
<feature type="domain" description="LysM" evidence="2">
    <location>
        <begin position="107"/>
        <end position="156"/>
    </location>
</feature>
<dbReference type="Proteomes" id="UP000074914">
    <property type="component" value="Chromosome"/>
</dbReference>
<evidence type="ECO:0000313" key="6">
    <source>
        <dbReference type="Proteomes" id="UP000074914"/>
    </source>
</evidence>
<evidence type="ECO:0000259" key="2">
    <source>
        <dbReference type="PROSITE" id="PS51782"/>
    </source>
</evidence>
<dbReference type="PATRIC" id="fig|279113.10.peg.3788"/>
<dbReference type="InterPro" id="IPR052196">
    <property type="entry name" value="Bact_Kbp"/>
</dbReference>
<dbReference type="AlphaFoldDB" id="A0A127R297"/>
<dbReference type="InterPro" id="IPR036779">
    <property type="entry name" value="LysM_dom_sf"/>
</dbReference>
<dbReference type="Gene3D" id="3.10.350.10">
    <property type="entry name" value="LysM domain"/>
    <property type="match status" value="1"/>
</dbReference>
<keyword evidence="6" id="KW-1185">Reference proteome</keyword>
<evidence type="ECO:0000259" key="1">
    <source>
        <dbReference type="PROSITE" id="PS50914"/>
    </source>
</evidence>
<evidence type="ECO:0000313" key="3">
    <source>
        <dbReference type="EMBL" id="AMP06091.1"/>
    </source>
</evidence>
<accession>A0A127R297</accession>
<dbReference type="PANTHER" id="PTHR34700">
    <property type="entry name" value="POTASSIUM BINDING PROTEIN KBP"/>
    <property type="match status" value="1"/>
</dbReference>
<dbReference type="SUPFAM" id="SSF54106">
    <property type="entry name" value="LysM domain"/>
    <property type="match status" value="1"/>
</dbReference>
<dbReference type="PROSITE" id="PS51782">
    <property type="entry name" value="LYSM"/>
    <property type="match status" value="1"/>
</dbReference>
<dbReference type="PROSITE" id="PS50914">
    <property type="entry name" value="BON"/>
    <property type="match status" value="1"/>
</dbReference>
<dbReference type="CDD" id="cd00118">
    <property type="entry name" value="LysM"/>
    <property type="match status" value="1"/>
</dbReference>
<dbReference type="Pfam" id="PF01476">
    <property type="entry name" value="LysM"/>
    <property type="match status" value="1"/>
</dbReference>
<gene>
    <name evidence="4" type="ORF">CPter291_3788</name>
    <name evidence="3" type="ORF">CPter91_3770</name>
</gene>
<dbReference type="SMART" id="SM00257">
    <property type="entry name" value="LysM"/>
    <property type="match status" value="1"/>
</dbReference>
<dbReference type="Proteomes" id="UP000074561">
    <property type="component" value="Chromosome"/>
</dbReference>
<feature type="domain" description="BON" evidence="1">
    <location>
        <begin position="28"/>
        <end position="101"/>
    </location>
</feature>
<dbReference type="EMBL" id="CP013236">
    <property type="protein sequence ID" value="AMP16022.1"/>
    <property type="molecule type" value="Genomic_DNA"/>
</dbReference>
<evidence type="ECO:0000313" key="4">
    <source>
        <dbReference type="EMBL" id="AMP16022.1"/>
    </source>
</evidence>
<dbReference type="KEGG" id="cpra:CPter91_3770"/>
<dbReference type="PANTHER" id="PTHR34700:SF8">
    <property type="entry name" value="POTASSIUM BINDING PROTEIN KBP"/>
    <property type="match status" value="1"/>
</dbReference>
<dbReference type="EMBL" id="CP013234">
    <property type="protein sequence ID" value="AMP06091.1"/>
    <property type="molecule type" value="Genomic_DNA"/>
</dbReference>
<dbReference type="OrthoDB" id="370541at2"/>
<protein>
    <submittedName>
        <fullName evidence="3">BON domain protein</fullName>
    </submittedName>
</protein>
<organism evidence="3 5">
    <name type="scientific">Collimonas pratensis</name>
    <dbReference type="NCBI Taxonomy" id="279113"/>
    <lineage>
        <taxon>Bacteria</taxon>
        <taxon>Pseudomonadati</taxon>
        <taxon>Pseudomonadota</taxon>
        <taxon>Betaproteobacteria</taxon>
        <taxon>Burkholderiales</taxon>
        <taxon>Oxalobacteraceae</taxon>
        <taxon>Collimonas</taxon>
    </lineage>
</organism>
<dbReference type="STRING" id="279113.CPter91_3770"/>